<reference evidence="3 4" key="1">
    <citation type="journal article" date="2012" name="J. Bacteriol.">
        <title>Genome sequence of a novel nicotine-degrading strain, Pseudomonas geniculata N1.</title>
        <authorList>
            <person name="Tang H."/>
            <person name="Yu H."/>
            <person name="Tai C."/>
            <person name="Huang K."/>
            <person name="Liu Y."/>
            <person name="Wang L."/>
            <person name="Yao Y."/>
            <person name="Wu G."/>
            <person name="Xu P."/>
        </authorList>
    </citation>
    <scope>NUCLEOTIDE SEQUENCE [LARGE SCALE GENOMIC DNA]</scope>
    <source>
        <strain evidence="3 4">N1</strain>
    </source>
</reference>
<gene>
    <name evidence="3" type="ORF">W7K_18365</name>
</gene>
<keyword evidence="2" id="KW-0732">Signal</keyword>
<evidence type="ECO:0008006" key="5">
    <source>
        <dbReference type="Google" id="ProtNLM"/>
    </source>
</evidence>
<evidence type="ECO:0000256" key="2">
    <source>
        <dbReference type="SAM" id="SignalP"/>
    </source>
</evidence>
<dbReference type="Proteomes" id="UP000036890">
    <property type="component" value="Unassembled WGS sequence"/>
</dbReference>
<proteinExistence type="predicted"/>
<dbReference type="EMBL" id="AJLO02000040">
    <property type="protein sequence ID" value="KOE97759.1"/>
    <property type="molecule type" value="Genomic_DNA"/>
</dbReference>
<accession>A0A0L8A6I9</accession>
<evidence type="ECO:0000313" key="4">
    <source>
        <dbReference type="Proteomes" id="UP000036890"/>
    </source>
</evidence>
<dbReference type="OrthoDB" id="7193459at2"/>
<protein>
    <recommendedName>
        <fullName evidence="5">Secreted protein</fullName>
    </recommendedName>
</protein>
<evidence type="ECO:0000313" key="3">
    <source>
        <dbReference type="EMBL" id="KOE97759.1"/>
    </source>
</evidence>
<dbReference type="AlphaFoldDB" id="A0A0L8A6I9"/>
<feature type="signal peptide" evidence="2">
    <location>
        <begin position="1"/>
        <end position="22"/>
    </location>
</feature>
<name>A0A0L8A6I9_9GAMM</name>
<feature type="region of interest" description="Disordered" evidence="1">
    <location>
        <begin position="137"/>
        <end position="157"/>
    </location>
</feature>
<evidence type="ECO:0000256" key="1">
    <source>
        <dbReference type="SAM" id="MobiDB-lite"/>
    </source>
</evidence>
<comment type="caution">
    <text evidence="3">The sequence shown here is derived from an EMBL/GenBank/DDBJ whole genome shotgun (WGS) entry which is preliminary data.</text>
</comment>
<organism evidence="3 4">
    <name type="scientific">Stenotrophomonas geniculata N1</name>
    <dbReference type="NCBI Taxonomy" id="1167641"/>
    <lineage>
        <taxon>Bacteria</taxon>
        <taxon>Pseudomonadati</taxon>
        <taxon>Pseudomonadota</taxon>
        <taxon>Gammaproteobacteria</taxon>
        <taxon>Lysobacterales</taxon>
        <taxon>Lysobacteraceae</taxon>
        <taxon>Stenotrophomonas</taxon>
    </lineage>
</organism>
<feature type="chain" id="PRO_5005579421" description="Secreted protein" evidence="2">
    <location>
        <begin position="23"/>
        <end position="157"/>
    </location>
</feature>
<dbReference type="RefSeq" id="WP_010481496.1">
    <property type="nucleotide sequence ID" value="NZ_AJLO02000040.1"/>
</dbReference>
<sequence length="157" mass="17632">MKSLLMSAVLISGLTLATAASASNQAGEVFIPGKPLQQQIERIEIELNDGETYSELKQTDRSRVREALVRMRTAVEQHPDRDSMPEQVRTDVFNDQQIVNTVLTQAREDSRLICQREKATGSNRATTQCTTVAERARRKDKAQRDMGQAQRVGKFVN</sequence>